<proteinExistence type="inferred from homology"/>
<keyword evidence="8" id="KW-1185">Reference proteome</keyword>
<name>A0A0K1W1G2_9MOLU</name>
<dbReference type="Pfam" id="PF13328">
    <property type="entry name" value="HD_4"/>
    <property type="match status" value="1"/>
</dbReference>
<dbReference type="SUPFAM" id="SSF55021">
    <property type="entry name" value="ACT-like"/>
    <property type="match status" value="1"/>
</dbReference>
<accession>A0A0K1W1G2</accession>
<evidence type="ECO:0000256" key="1">
    <source>
        <dbReference type="ARBA" id="ARBA00025704"/>
    </source>
</evidence>
<dbReference type="InterPro" id="IPR012676">
    <property type="entry name" value="TGS-like"/>
</dbReference>
<dbReference type="GO" id="GO:0015969">
    <property type="term" value="P:guanosine tetraphosphate metabolic process"/>
    <property type="evidence" value="ECO:0007669"/>
    <property type="project" value="InterPro"/>
</dbReference>
<dbReference type="GO" id="GO:0005886">
    <property type="term" value="C:plasma membrane"/>
    <property type="evidence" value="ECO:0007669"/>
    <property type="project" value="TreeGrafter"/>
</dbReference>
<comment type="similarity">
    <text evidence="4">Belongs to the relA/spoT family.</text>
</comment>
<evidence type="ECO:0000313" key="7">
    <source>
        <dbReference type="EMBL" id="AKX34021.1"/>
    </source>
</evidence>
<dbReference type="STRING" id="216942.SLITO_v1c03680"/>
<dbReference type="Pfam" id="PF02824">
    <property type="entry name" value="TGS"/>
    <property type="match status" value="1"/>
</dbReference>
<dbReference type="Gene3D" id="3.30.70.260">
    <property type="match status" value="1"/>
</dbReference>
<dbReference type="InterPro" id="IPR004811">
    <property type="entry name" value="RelA/Spo_fam"/>
</dbReference>
<dbReference type="GO" id="GO:0016301">
    <property type="term" value="F:kinase activity"/>
    <property type="evidence" value="ECO:0007669"/>
    <property type="project" value="UniProtKB-KW"/>
</dbReference>
<dbReference type="SUPFAM" id="SSF81271">
    <property type="entry name" value="TGS-like"/>
    <property type="match status" value="1"/>
</dbReference>
<comment type="pathway">
    <text evidence="1">Purine metabolism.</text>
</comment>
<feature type="domain" description="ACT" evidence="5">
    <location>
        <begin position="690"/>
        <end position="765"/>
    </location>
</feature>
<dbReference type="InterPro" id="IPR002912">
    <property type="entry name" value="ACT_dom"/>
</dbReference>
<dbReference type="PANTHER" id="PTHR21262">
    <property type="entry name" value="GUANOSINE-3',5'-BIS DIPHOSPHATE 3'-PYROPHOSPHOHYDROLASE"/>
    <property type="match status" value="1"/>
</dbReference>
<dbReference type="RefSeq" id="WP_200901511.1">
    <property type="nucleotide sequence ID" value="NZ_CP012357.1"/>
</dbReference>
<dbReference type="InterPro" id="IPR003607">
    <property type="entry name" value="HD/PDEase_dom"/>
</dbReference>
<dbReference type="AlphaFoldDB" id="A0A0K1W1G2"/>
<evidence type="ECO:0000259" key="5">
    <source>
        <dbReference type="PROSITE" id="PS51671"/>
    </source>
</evidence>
<dbReference type="Pfam" id="PF04607">
    <property type="entry name" value="RelA_SpoT"/>
    <property type="match status" value="1"/>
</dbReference>
<dbReference type="SMART" id="SM00954">
    <property type="entry name" value="RelA_SpoT"/>
    <property type="match status" value="1"/>
</dbReference>
<dbReference type="CDD" id="cd04876">
    <property type="entry name" value="ACT_RelA-SpoT"/>
    <property type="match status" value="1"/>
</dbReference>
<comment type="function">
    <text evidence="3">In eubacteria ppGpp (guanosine 3'-diphosphate 5'-diphosphate) is a mediator of the stringent response that coordinates a variety of cellular activities in response to changes in nutritional abundance. This enzyme catalyzes the degradation of ppGpp into GDP. It may also be capable of catalyzing the synthesis of ppGpp.</text>
</comment>
<organism evidence="7 8">
    <name type="scientific">Spiroplasma litorale</name>
    <dbReference type="NCBI Taxonomy" id="216942"/>
    <lineage>
        <taxon>Bacteria</taxon>
        <taxon>Bacillati</taxon>
        <taxon>Mycoplasmatota</taxon>
        <taxon>Mollicutes</taxon>
        <taxon>Entomoplasmatales</taxon>
        <taxon>Spiroplasmataceae</taxon>
        <taxon>Spiroplasma</taxon>
    </lineage>
</organism>
<dbReference type="InterPro" id="IPR007685">
    <property type="entry name" value="RelA_SpoT"/>
</dbReference>
<dbReference type="KEGG" id="sll:SLITO_v1c03680"/>
<evidence type="ECO:0000259" key="6">
    <source>
        <dbReference type="PROSITE" id="PS51880"/>
    </source>
</evidence>
<dbReference type="Gene3D" id="3.30.460.10">
    <property type="entry name" value="Beta Polymerase, domain 2"/>
    <property type="match status" value="1"/>
</dbReference>
<dbReference type="Gene3D" id="3.10.20.30">
    <property type="match status" value="1"/>
</dbReference>
<dbReference type="Gene3D" id="1.10.3210.10">
    <property type="entry name" value="Hypothetical protein af1432"/>
    <property type="match status" value="1"/>
</dbReference>
<dbReference type="Pfam" id="PF13291">
    <property type="entry name" value="ACT_4"/>
    <property type="match status" value="1"/>
</dbReference>
<dbReference type="PANTHER" id="PTHR21262:SF31">
    <property type="entry name" value="GTP PYROPHOSPHOKINASE"/>
    <property type="match status" value="1"/>
</dbReference>
<dbReference type="InterPro" id="IPR012675">
    <property type="entry name" value="Beta-grasp_dom_sf"/>
</dbReference>
<dbReference type="Proteomes" id="UP000067476">
    <property type="component" value="Chromosome"/>
</dbReference>
<dbReference type="EMBL" id="CP012357">
    <property type="protein sequence ID" value="AKX34021.1"/>
    <property type="molecule type" value="Genomic_DNA"/>
</dbReference>
<gene>
    <name evidence="7" type="primary">relA</name>
    <name evidence="7" type="ORF">SLITO_v1c03680</name>
</gene>
<dbReference type="FunFam" id="1.10.3210.10:FF:000001">
    <property type="entry name" value="GTP pyrophosphokinase RelA"/>
    <property type="match status" value="1"/>
</dbReference>
<dbReference type="CDD" id="cd00077">
    <property type="entry name" value="HDc"/>
    <property type="match status" value="1"/>
</dbReference>
<keyword evidence="7" id="KW-0808">Transferase</keyword>
<feature type="domain" description="TGS" evidence="6">
    <location>
        <begin position="421"/>
        <end position="484"/>
    </location>
</feature>
<dbReference type="SUPFAM" id="SSF109604">
    <property type="entry name" value="HD-domain/PDEase-like"/>
    <property type="match status" value="1"/>
</dbReference>
<dbReference type="InterPro" id="IPR004095">
    <property type="entry name" value="TGS"/>
</dbReference>
<dbReference type="PATRIC" id="fig|216942.3.peg.371"/>
<dbReference type="SUPFAM" id="SSF81301">
    <property type="entry name" value="Nucleotidyltransferase"/>
    <property type="match status" value="1"/>
</dbReference>
<dbReference type="NCBIfam" id="TIGR00691">
    <property type="entry name" value="spoT_relA"/>
    <property type="match status" value="1"/>
</dbReference>
<dbReference type="CDD" id="cd05399">
    <property type="entry name" value="NT_Rel-Spo_like"/>
    <property type="match status" value="1"/>
</dbReference>
<dbReference type="PROSITE" id="PS51880">
    <property type="entry name" value="TGS"/>
    <property type="match status" value="1"/>
</dbReference>
<evidence type="ECO:0000256" key="3">
    <source>
        <dbReference type="ARBA" id="ARBA00056789"/>
    </source>
</evidence>
<dbReference type="FunFam" id="3.30.460.10:FF:000001">
    <property type="entry name" value="GTP pyrophosphokinase RelA"/>
    <property type="match status" value="1"/>
</dbReference>
<sequence length="773" mass="89989">MIAITSLDYEFDYVECRDVNILISEMRKYIKNKKAIDEVKRAYFYAEEKHKEQKRKNGDPFIIHPLSSAYYLAQWRMGPKTIIAGLLHDVIEDTPVTFSEIEEMWGTEVADIVEAVTKVSYFTKENREQMKANYLRKLFLSMIRDIRVIIVKIADRMHNLLTLKYMSPERQKVIAKETLEIYSTIAHRIGMKSAKNILEDYSFHYLNPAEYEKIKNLLEEDIESRKQIIADMISDIYKKFKLYNLPNDTVVFGRSKTIYSIYRKMNQFGKAFSDINDILAIRIITPKIDDCYKILGWIHGMYTPLSGRFKDYIATPKNNLYQSLHTTLANKDGIIFEVQIRTIEMDDIAEHGAAAHWKYKEGERNVSIEEKQKEIDQKVDMFTRLMNLEKLAYENLEIEYNDDHNFDFESELEETFKSDYLAPLIYILTPDGTVVTMPFGSTVLDFAYKIHTEIGNTTVGGKINGVFSPYNTILNSGEMVEIQTSKEVKPQEKWLRFVRTAAAKKAIESYLAEQRVKDEKKEKITNKKLILKTKREIDKYIIDNQLKWKVCSHEEILKKLEELDFKNIDEFLLNVGKGHYSIDEAVKYVFVSKEEIKDIEVINDIKTRKFKSSKARNDLIINGIEQVECTLSSCCYPIPYEKVVSFITKSKGIQVHRASCINIKNTKSTKNLLTTSWNKEVSDEHKYNTKLRIETYDRPALFLDIITLISNRRSGIQEVRLIVNNDTYTVNIGLTILISDLDELNTILTNLTEIPGVISVKRLTNEKDDLKRI</sequence>
<dbReference type="InterPro" id="IPR043519">
    <property type="entry name" value="NT_sf"/>
</dbReference>
<dbReference type="InterPro" id="IPR045865">
    <property type="entry name" value="ACT-like_dom_sf"/>
</dbReference>
<dbReference type="PROSITE" id="PS51671">
    <property type="entry name" value="ACT"/>
    <property type="match status" value="1"/>
</dbReference>
<reference evidence="7 8" key="1">
    <citation type="journal article" date="2015" name="Genome Announc.">
        <title>Complete Genome Sequence of Spiroplasma litorale TN-1T (DSM 21781), a Bacterium Isolated from a Green-Eyed Horsefly (Tabanus nigrovittatus).</title>
        <authorList>
            <person name="Lo W.S."/>
            <person name="Lai Y.C."/>
            <person name="Lien Y.W."/>
            <person name="Wang T.H."/>
            <person name="Kuo C.H."/>
        </authorList>
    </citation>
    <scope>NUCLEOTIDE SEQUENCE [LARGE SCALE GENOMIC DNA]</scope>
    <source>
        <strain evidence="7 8">TN-1</strain>
    </source>
</reference>
<keyword evidence="7" id="KW-0418">Kinase</keyword>
<evidence type="ECO:0000256" key="2">
    <source>
        <dbReference type="ARBA" id="ARBA00041770"/>
    </source>
</evidence>
<evidence type="ECO:0000313" key="8">
    <source>
        <dbReference type="Proteomes" id="UP000067476"/>
    </source>
</evidence>
<protein>
    <recommendedName>
        <fullName evidence="2">Penta-phosphate guanosine-3'-pyrophosphohydrolase</fullName>
    </recommendedName>
</protein>
<evidence type="ECO:0000256" key="4">
    <source>
        <dbReference type="RuleBase" id="RU003847"/>
    </source>
</evidence>
<dbReference type="SMART" id="SM00471">
    <property type="entry name" value="HDc"/>
    <property type="match status" value="1"/>
</dbReference>
<dbReference type="FunFam" id="3.10.20.30:FF:000002">
    <property type="entry name" value="GTP pyrophosphokinase (RelA/SpoT)"/>
    <property type="match status" value="1"/>
</dbReference>